<dbReference type="SMART" id="SM00364">
    <property type="entry name" value="LRR_BAC"/>
    <property type="match status" value="6"/>
</dbReference>
<dbReference type="InterPro" id="IPR052574">
    <property type="entry name" value="CDIRP"/>
</dbReference>
<reference evidence="4" key="1">
    <citation type="submission" date="2009-10" db="EMBL/GenBank/DDBJ databases">
        <title>Diversity of trophic interactions inside an arsenic-rich microbial ecosystem.</title>
        <authorList>
            <person name="Bertin P.N."/>
            <person name="Heinrich-Salmeron A."/>
            <person name="Pelletier E."/>
            <person name="Goulhen-Chollet F."/>
            <person name="Arsene-Ploetze F."/>
            <person name="Gallien S."/>
            <person name="Calteau A."/>
            <person name="Vallenet D."/>
            <person name="Casiot C."/>
            <person name="Chane-Woon-Ming B."/>
            <person name="Giloteaux L."/>
            <person name="Barakat M."/>
            <person name="Bonnefoy V."/>
            <person name="Bruneel O."/>
            <person name="Chandler M."/>
            <person name="Cleiss J."/>
            <person name="Duran R."/>
            <person name="Elbaz-Poulichet F."/>
            <person name="Fonknechten N."/>
            <person name="Lauga B."/>
            <person name="Mornico D."/>
            <person name="Ortet P."/>
            <person name="Schaeffer C."/>
            <person name="Siguier P."/>
            <person name="Alexander Thil Smith A."/>
            <person name="Van Dorsselaer A."/>
            <person name="Weissenbach J."/>
            <person name="Medigue C."/>
            <person name="Le Paslier D."/>
        </authorList>
    </citation>
    <scope>NUCLEOTIDE SEQUENCE</scope>
</reference>
<feature type="region of interest" description="Disordered" evidence="3">
    <location>
        <begin position="1"/>
        <end position="140"/>
    </location>
</feature>
<evidence type="ECO:0000256" key="2">
    <source>
        <dbReference type="ARBA" id="ARBA00022737"/>
    </source>
</evidence>
<sequence length="482" mass="54001">MAQERPQSEGETERKAAGITPGPEPQDGAGLPVPPDLSGHLHDQESPPGCRPLESLAGKRQEQRPAAYRQGRLHHHEPLGRRAPLVREPDQQRHSRRLQQPHPIRQGESSGLSHPQELHQHGLPDPGETGSQATHLKRRGTKTLHKVGGYEFCDLDYRQICLWGEQFGMAPDGIVKMLADMGPAEEHHSWLKDDYDAYRFTVEDGHITRLFWYFSDAPKSSFQILDELLIEKILLYGNGKVDLFHGESVNLRLPTLKSLALIDCNITFLDLSGVPQLTELRCGNNQLTELDLSGVPQLISLWCESNKLNELDLSDVPQLISLWCRINQLTELDLPGVQQLNLLFCGNNELTELDLSGVPQLTWLECGENQLTELDLSGVPQLTRLGCRKNELTELDLSGVPQLTELYCGENQLIELDLTRVPQLTELSCGGNQLTDLDLTPLPYLEVVNCVSNSITELDIRPLTRLRKLDVDDNVRIIGKCP</sequence>
<keyword evidence="1" id="KW-0433">Leucine-rich repeat</keyword>
<accession>E6QNX1</accession>
<feature type="compositionally biased region" description="Basic and acidic residues" evidence="3">
    <location>
        <begin position="1"/>
        <end position="16"/>
    </location>
</feature>
<evidence type="ECO:0000256" key="1">
    <source>
        <dbReference type="ARBA" id="ARBA00022614"/>
    </source>
</evidence>
<protein>
    <recommendedName>
        <fullName evidence="5">Leucine-rich repeat domain-containing protein</fullName>
    </recommendedName>
</protein>
<dbReference type="AlphaFoldDB" id="E6QNX1"/>
<evidence type="ECO:0000313" key="4">
    <source>
        <dbReference type="EMBL" id="CBI08942.1"/>
    </source>
</evidence>
<dbReference type="InterPro" id="IPR032675">
    <property type="entry name" value="LRR_dom_sf"/>
</dbReference>
<feature type="compositionally biased region" description="Basic and acidic residues" evidence="3">
    <location>
        <begin position="76"/>
        <end position="93"/>
    </location>
</feature>
<dbReference type="EMBL" id="CABQ01000294">
    <property type="protein sequence ID" value="CBI08942.1"/>
    <property type="molecule type" value="Genomic_DNA"/>
</dbReference>
<keyword evidence="2" id="KW-0677">Repeat</keyword>
<comment type="caution">
    <text evidence="4">The sequence shown here is derived from an EMBL/GenBank/DDBJ whole genome shotgun (WGS) entry which is preliminary data.</text>
</comment>
<dbReference type="PANTHER" id="PTHR47566">
    <property type="match status" value="1"/>
</dbReference>
<evidence type="ECO:0008006" key="5">
    <source>
        <dbReference type="Google" id="ProtNLM"/>
    </source>
</evidence>
<dbReference type="SUPFAM" id="SSF52058">
    <property type="entry name" value="L domain-like"/>
    <property type="match status" value="1"/>
</dbReference>
<proteinExistence type="predicted"/>
<dbReference type="PANTHER" id="PTHR47566:SF1">
    <property type="entry name" value="PROTEIN NUD1"/>
    <property type="match status" value="1"/>
</dbReference>
<name>E6QNX1_9ZZZZ</name>
<evidence type="ECO:0000256" key="3">
    <source>
        <dbReference type="SAM" id="MobiDB-lite"/>
    </source>
</evidence>
<dbReference type="Gene3D" id="3.80.10.10">
    <property type="entry name" value="Ribonuclease Inhibitor"/>
    <property type="match status" value="2"/>
</dbReference>
<gene>
    <name evidence="4" type="ORF">CARN6_2471</name>
</gene>
<dbReference type="GO" id="GO:0035591">
    <property type="term" value="F:signaling adaptor activity"/>
    <property type="evidence" value="ECO:0007669"/>
    <property type="project" value="TreeGrafter"/>
</dbReference>
<organism evidence="4">
    <name type="scientific">mine drainage metagenome</name>
    <dbReference type="NCBI Taxonomy" id="410659"/>
    <lineage>
        <taxon>unclassified sequences</taxon>
        <taxon>metagenomes</taxon>
        <taxon>ecological metagenomes</taxon>
    </lineage>
</organism>